<sequence length="68" mass="7203">MDVQTGEVFKARLCPDPLEVTAWVKALPGPAAIYEAGPTGYGLARTLLLHDIRTVVVAYDVADACGES</sequence>
<proteinExistence type="predicted"/>
<organism evidence="1 2">
    <name type="scientific">Cutibacterium porci</name>
    <dbReference type="NCBI Taxonomy" id="2605781"/>
    <lineage>
        <taxon>Bacteria</taxon>
        <taxon>Bacillati</taxon>
        <taxon>Actinomycetota</taxon>
        <taxon>Actinomycetes</taxon>
        <taxon>Propionibacteriales</taxon>
        <taxon>Propionibacteriaceae</taxon>
        <taxon>Cutibacterium</taxon>
    </lineage>
</organism>
<keyword evidence="2" id="KW-1185">Reference proteome</keyword>
<accession>A0A7K0J4Y7</accession>
<dbReference type="EMBL" id="VUMG01000001">
    <property type="protein sequence ID" value="MSS44982.1"/>
    <property type="molecule type" value="Genomic_DNA"/>
</dbReference>
<dbReference type="Proteomes" id="UP000466104">
    <property type="component" value="Unassembled WGS sequence"/>
</dbReference>
<gene>
    <name evidence="1" type="ORF">FYJ43_02720</name>
</gene>
<evidence type="ECO:0000313" key="2">
    <source>
        <dbReference type="Proteomes" id="UP000466104"/>
    </source>
</evidence>
<reference evidence="1 2" key="1">
    <citation type="submission" date="2019-08" db="EMBL/GenBank/DDBJ databases">
        <title>In-depth cultivation of the pig gut microbiome towards novel bacterial diversity and tailored functional studies.</title>
        <authorList>
            <person name="Wylensek D."/>
            <person name="Hitch T.C.A."/>
            <person name="Clavel T."/>
        </authorList>
    </citation>
    <scope>NUCLEOTIDE SEQUENCE [LARGE SCALE GENOMIC DNA]</scope>
    <source>
        <strain evidence="1 2">WCA-380-WT-3A</strain>
    </source>
</reference>
<evidence type="ECO:0000313" key="1">
    <source>
        <dbReference type="EMBL" id="MSS44982.1"/>
    </source>
</evidence>
<protein>
    <submittedName>
        <fullName evidence="1">Uncharacterized protein</fullName>
    </submittedName>
</protein>
<dbReference type="AlphaFoldDB" id="A0A7K0J4Y7"/>
<name>A0A7K0J4Y7_9ACTN</name>
<comment type="caution">
    <text evidence="1">The sequence shown here is derived from an EMBL/GenBank/DDBJ whole genome shotgun (WGS) entry which is preliminary data.</text>
</comment>